<name>A0A246G8C0_9FLAO</name>
<sequence>MVSAIEALFNPDFIIENELIKLRIVSPGDLSQLEEIASDPSIWKYYTVELYTEEDLKLYVQKCLADFSTKSLVPFVIIDKQINKIVGMSAYGNISVPDRRIEIGWSWIGSSFQGTGVNGSYKKLLLKFAFEYLDFLRVEFKTDVLNGKARKALLKIGATEEGILRSHTLMHHDRRRDTIYYSILKEEWLKQSN</sequence>
<feature type="domain" description="N-acetyltransferase" evidence="1">
    <location>
        <begin position="20"/>
        <end position="186"/>
    </location>
</feature>
<protein>
    <recommendedName>
        <fullName evidence="1">N-acetyltransferase domain-containing protein</fullName>
    </recommendedName>
</protein>
<proteinExistence type="predicted"/>
<dbReference type="GO" id="GO:0016747">
    <property type="term" value="F:acyltransferase activity, transferring groups other than amino-acyl groups"/>
    <property type="evidence" value="ECO:0007669"/>
    <property type="project" value="InterPro"/>
</dbReference>
<dbReference type="Pfam" id="PF13302">
    <property type="entry name" value="Acetyltransf_3"/>
    <property type="match status" value="1"/>
</dbReference>
<reference evidence="2 3" key="1">
    <citation type="journal article" date="2017" name="Infect. Genet. Evol.">
        <title>Comparative genome analysis of fish pathogen Flavobacterium columnare reveals extensive sequence diversity within the species.</title>
        <authorList>
            <person name="Kayansamruaj P."/>
            <person name="Dong H.T."/>
            <person name="Hirono I."/>
            <person name="Kondo H."/>
            <person name="Senapin S."/>
            <person name="Rodkhum C."/>
        </authorList>
    </citation>
    <scope>NUCLEOTIDE SEQUENCE [LARGE SCALE GENOMIC DNA]</scope>
    <source>
        <strain evidence="2 3">1214</strain>
    </source>
</reference>
<evidence type="ECO:0000313" key="3">
    <source>
        <dbReference type="Proteomes" id="UP000198034"/>
    </source>
</evidence>
<organism evidence="2 3">
    <name type="scientific">Flavobacterium columnare</name>
    <dbReference type="NCBI Taxonomy" id="996"/>
    <lineage>
        <taxon>Bacteria</taxon>
        <taxon>Pseudomonadati</taxon>
        <taxon>Bacteroidota</taxon>
        <taxon>Flavobacteriia</taxon>
        <taxon>Flavobacteriales</taxon>
        <taxon>Flavobacteriaceae</taxon>
        <taxon>Flavobacterium</taxon>
    </lineage>
</organism>
<dbReference type="PANTHER" id="PTHR43610">
    <property type="entry name" value="BLL6696 PROTEIN"/>
    <property type="match status" value="1"/>
</dbReference>
<dbReference type="EMBL" id="MTCY01000048">
    <property type="protein sequence ID" value="OWP75085.1"/>
    <property type="molecule type" value="Genomic_DNA"/>
</dbReference>
<dbReference type="Gene3D" id="3.40.630.30">
    <property type="match status" value="1"/>
</dbReference>
<dbReference type="SUPFAM" id="SSF55729">
    <property type="entry name" value="Acyl-CoA N-acyltransferases (Nat)"/>
    <property type="match status" value="1"/>
</dbReference>
<dbReference type="PROSITE" id="PS51186">
    <property type="entry name" value="GNAT"/>
    <property type="match status" value="1"/>
</dbReference>
<dbReference type="AlphaFoldDB" id="A0A246G8C0"/>
<gene>
    <name evidence="2" type="ORF">BWK62_12770</name>
</gene>
<comment type="caution">
    <text evidence="2">The sequence shown here is derived from an EMBL/GenBank/DDBJ whole genome shotgun (WGS) entry which is preliminary data.</text>
</comment>
<dbReference type="PANTHER" id="PTHR43610:SF1">
    <property type="entry name" value="N-ACETYLTRANSFERASE DOMAIN-CONTAINING PROTEIN"/>
    <property type="match status" value="1"/>
</dbReference>
<evidence type="ECO:0000259" key="1">
    <source>
        <dbReference type="PROSITE" id="PS51186"/>
    </source>
</evidence>
<dbReference type="Proteomes" id="UP000198034">
    <property type="component" value="Unassembled WGS sequence"/>
</dbReference>
<dbReference type="InterPro" id="IPR016181">
    <property type="entry name" value="Acyl_CoA_acyltransferase"/>
</dbReference>
<dbReference type="InterPro" id="IPR000182">
    <property type="entry name" value="GNAT_dom"/>
</dbReference>
<evidence type="ECO:0000313" key="2">
    <source>
        <dbReference type="EMBL" id="OWP75085.1"/>
    </source>
</evidence>
<accession>A0A246G8C0</accession>